<dbReference type="Pfam" id="PF03683">
    <property type="entry name" value="UPF0175"/>
    <property type="match status" value="1"/>
</dbReference>
<protein>
    <submittedName>
        <fullName evidence="1">Uncharacterized protein</fullName>
    </submittedName>
</protein>
<sequence>MATKTATSETISFTAPPTLRLELSAIPETGYYDSTSEFLRDAMRTLLAEKKELRIAIASVLYKNDKISLGKAVEIANVNYEEMKKILVEKGIKLRRGVSTKKELEEGLAKLEKWKAR</sequence>
<reference evidence="1 2" key="1">
    <citation type="journal article" date="2016" name="Nat. Commun.">
        <title>Thousands of microbial genomes shed light on interconnected biogeochemical processes in an aquifer system.</title>
        <authorList>
            <person name="Anantharaman K."/>
            <person name="Brown C.T."/>
            <person name="Hug L.A."/>
            <person name="Sharon I."/>
            <person name="Castelle C.J."/>
            <person name="Probst A.J."/>
            <person name="Thomas B.C."/>
            <person name="Singh A."/>
            <person name="Wilkins M.J."/>
            <person name="Karaoz U."/>
            <person name="Brodie E.L."/>
            <person name="Williams K.H."/>
            <person name="Hubbard S.S."/>
            <person name="Banfield J.F."/>
        </authorList>
    </citation>
    <scope>NUCLEOTIDE SEQUENCE [LARGE SCALE GENOMIC DNA]</scope>
</reference>
<comment type="caution">
    <text evidence="1">The sequence shown here is derived from an EMBL/GenBank/DDBJ whole genome shotgun (WGS) entry which is preliminary data.</text>
</comment>
<dbReference type="CDD" id="cd22231">
    <property type="entry name" value="RHH_NikR_HicB-like"/>
    <property type="match status" value="1"/>
</dbReference>
<evidence type="ECO:0000313" key="1">
    <source>
        <dbReference type="EMBL" id="OGY44152.1"/>
    </source>
</evidence>
<name>A0A1G1XVX2_9BACT</name>
<dbReference type="InterPro" id="IPR010985">
    <property type="entry name" value="Ribbon_hlx_hlx"/>
</dbReference>
<dbReference type="AlphaFoldDB" id="A0A1G1XVX2"/>
<evidence type="ECO:0000313" key="2">
    <source>
        <dbReference type="Proteomes" id="UP000178930"/>
    </source>
</evidence>
<gene>
    <name evidence="1" type="ORF">A2729_02515</name>
</gene>
<dbReference type="SUPFAM" id="SSF47598">
    <property type="entry name" value="Ribbon-helix-helix"/>
    <property type="match status" value="1"/>
</dbReference>
<dbReference type="EMBL" id="MHIB01000022">
    <property type="protein sequence ID" value="OGY44152.1"/>
    <property type="molecule type" value="Genomic_DNA"/>
</dbReference>
<dbReference type="GO" id="GO:0006355">
    <property type="term" value="P:regulation of DNA-templated transcription"/>
    <property type="evidence" value="ECO:0007669"/>
    <property type="project" value="InterPro"/>
</dbReference>
<dbReference type="InterPro" id="IPR005368">
    <property type="entry name" value="UPF0175"/>
</dbReference>
<dbReference type="Proteomes" id="UP000178930">
    <property type="component" value="Unassembled WGS sequence"/>
</dbReference>
<organism evidence="1 2">
    <name type="scientific">Candidatus Buchananbacteria bacterium RIFCSPHIGHO2_01_FULL_39_14</name>
    <dbReference type="NCBI Taxonomy" id="1797532"/>
    <lineage>
        <taxon>Bacteria</taxon>
        <taxon>Candidatus Buchananiibacteriota</taxon>
    </lineage>
</organism>
<dbReference type="STRING" id="1797532.A2729_02515"/>
<proteinExistence type="predicted"/>
<accession>A0A1G1XVX2</accession>